<reference evidence="2 3" key="1">
    <citation type="submission" date="2019-01" db="EMBL/GenBank/DDBJ databases">
        <title>Intercellular communication is required for trap formation in the nematode-trapping fungus Duddingtonia flagrans.</title>
        <authorList>
            <person name="Youssar L."/>
            <person name="Wernet V."/>
            <person name="Hensel N."/>
            <person name="Hildebrandt H.-G."/>
            <person name="Fischer R."/>
        </authorList>
    </citation>
    <scope>NUCLEOTIDE SEQUENCE [LARGE SCALE GENOMIC DNA]</scope>
    <source>
        <strain evidence="2 3">CBS H-5679</strain>
    </source>
</reference>
<feature type="transmembrane region" description="Helical" evidence="1">
    <location>
        <begin position="7"/>
        <end position="30"/>
    </location>
</feature>
<dbReference type="STRING" id="97331.A0A437AB99"/>
<dbReference type="Proteomes" id="UP000283090">
    <property type="component" value="Unassembled WGS sequence"/>
</dbReference>
<gene>
    <name evidence="2" type="ORF">DFL_002727</name>
</gene>
<comment type="caution">
    <text evidence="2">The sequence shown here is derived from an EMBL/GenBank/DDBJ whole genome shotgun (WGS) entry which is preliminary data.</text>
</comment>
<feature type="transmembrane region" description="Helical" evidence="1">
    <location>
        <begin position="50"/>
        <end position="77"/>
    </location>
</feature>
<protein>
    <recommendedName>
        <fullName evidence="4">Tetraspanin</fullName>
    </recommendedName>
</protein>
<feature type="transmembrane region" description="Helical" evidence="1">
    <location>
        <begin position="177"/>
        <end position="203"/>
    </location>
</feature>
<keyword evidence="3" id="KW-1185">Reference proteome</keyword>
<proteinExistence type="predicted"/>
<evidence type="ECO:0000313" key="3">
    <source>
        <dbReference type="Proteomes" id="UP000283090"/>
    </source>
</evidence>
<evidence type="ECO:0000313" key="2">
    <source>
        <dbReference type="EMBL" id="RVD88545.1"/>
    </source>
</evidence>
<dbReference type="EMBL" id="SAEB01000003">
    <property type="protein sequence ID" value="RVD88545.1"/>
    <property type="molecule type" value="Genomic_DNA"/>
</dbReference>
<feature type="transmembrane region" description="Helical" evidence="1">
    <location>
        <begin position="89"/>
        <end position="107"/>
    </location>
</feature>
<dbReference type="RefSeq" id="XP_067494089.1">
    <property type="nucleotide sequence ID" value="XM_067631555.1"/>
</dbReference>
<evidence type="ECO:0008006" key="4">
    <source>
        <dbReference type="Google" id="ProtNLM"/>
    </source>
</evidence>
<dbReference type="VEuPathDB" id="FungiDB:DFL_002727"/>
<organism evidence="2 3">
    <name type="scientific">Arthrobotrys flagrans</name>
    <name type="common">Nematode-trapping fungus</name>
    <name type="synonym">Trichothecium flagrans</name>
    <dbReference type="NCBI Taxonomy" id="97331"/>
    <lineage>
        <taxon>Eukaryota</taxon>
        <taxon>Fungi</taxon>
        <taxon>Dikarya</taxon>
        <taxon>Ascomycota</taxon>
        <taxon>Pezizomycotina</taxon>
        <taxon>Orbiliomycetes</taxon>
        <taxon>Orbiliales</taxon>
        <taxon>Orbiliaceae</taxon>
        <taxon>Arthrobotrys</taxon>
    </lineage>
</organism>
<evidence type="ECO:0000256" key="1">
    <source>
        <dbReference type="SAM" id="Phobius"/>
    </source>
</evidence>
<name>A0A437AB99_ARTFL</name>
<keyword evidence="1" id="KW-1133">Transmembrane helix</keyword>
<keyword evidence="1" id="KW-0472">Membrane</keyword>
<dbReference type="AlphaFoldDB" id="A0A437AB99"/>
<dbReference type="OrthoDB" id="2279611at2759"/>
<sequence length="224" mass="25446">MNKLLGFFLFFDILQLGSAILLIIAGHLFMQHMDTMRLDVDNSPYVILLYYLPCTPIFANGIISAATFFFSLPAILLPQSLFWLRLHGWMLVICAVYSLILGILVWIDTLTERAQMYQAWIDVGPTVQTLLQQKFQCCGYVSAMEPLFVTDKVCPNALAASQTKPCVGPFITFQDEFFNTVFTALFGIVGLDFVMLCCTAMVINQRKEQRRYRRIDEKRGLGAI</sequence>
<keyword evidence="1" id="KW-0812">Transmembrane</keyword>
<accession>A0A437AB99</accession>
<dbReference type="GeneID" id="93585038"/>